<dbReference type="Gene3D" id="3.40.50.300">
    <property type="entry name" value="P-loop containing nucleotide triphosphate hydrolases"/>
    <property type="match status" value="1"/>
</dbReference>
<keyword evidence="7" id="KW-1185">Reference proteome</keyword>
<dbReference type="InterPro" id="IPR002197">
    <property type="entry name" value="HTH_Fis"/>
</dbReference>
<sequence>MEPEPDPVAQVLRARRQFLRTGSLQEWGVREDVLHSWRRSRSLRVHPDRVELPFVRQSRTDSELMTAAAPILRRIADDVSGQPVCVILTTAEGVVLERLGGDSALVEALDAVRLVPGYSFAEKFAGTNGIGTTLELAQPTYIEGGEHYMAPLGRLTCAAAPIRDPSTRRIAGVVDLTGFTDQSAPLLYALAKSAAKQIEDRMRLLARESETALLEAYLQHCRRYPHGVLAVGGDVVLMNRQLRRTLEVNDRTALSERASEFRGSAVVGAVLTVELPSGAAARVRAVHRSPGRGGRANFVYQVHIDVAEADSPPPVHIPHLAGTSSSWRHAAQQVDRSCREREWLVLNGEPGSGRSALARAVAQHLRPERTVRVLSCRTMDAAQVLTELEAATVGPDFATVIADLDRTDGTALEPIADLLRSRTGRGWLAATIGPGSPSPALEALLAVFPRTVAVPALRHRIEDLDELVPFLLHELTRGAPVRLHPEAMSQLRKLPWPGNVGQLREVLARTVATQRSGVIVARQLPPECWSVSKHTLSRIEALERDAIVRGLLENGGNKAGAAEALGMSRATIYRKINEYGII</sequence>
<evidence type="ECO:0000256" key="2">
    <source>
        <dbReference type="ARBA" id="ARBA00022840"/>
    </source>
</evidence>
<proteinExistence type="predicted"/>
<keyword evidence="1" id="KW-0547">Nucleotide-binding</keyword>
<dbReference type="InterPro" id="IPR002078">
    <property type="entry name" value="Sigma_54_int"/>
</dbReference>
<dbReference type="InterPro" id="IPR058031">
    <property type="entry name" value="AAA_lid_NorR"/>
</dbReference>
<dbReference type="AlphaFoldDB" id="A0AAJ3TUT7"/>
<dbReference type="InterPro" id="IPR029016">
    <property type="entry name" value="GAF-like_dom_sf"/>
</dbReference>
<dbReference type="PRINTS" id="PR01590">
    <property type="entry name" value="HTHFIS"/>
</dbReference>
<organism evidence="6 7">
    <name type="scientific">Mycobacterium saskatchewanense</name>
    <dbReference type="NCBI Taxonomy" id="220927"/>
    <lineage>
        <taxon>Bacteria</taxon>
        <taxon>Bacillati</taxon>
        <taxon>Actinomycetota</taxon>
        <taxon>Actinomycetes</taxon>
        <taxon>Mycobacteriales</taxon>
        <taxon>Mycobacteriaceae</taxon>
        <taxon>Mycobacterium</taxon>
        <taxon>Mycobacterium simiae complex</taxon>
    </lineage>
</organism>
<dbReference type="GO" id="GO:0005524">
    <property type="term" value="F:ATP binding"/>
    <property type="evidence" value="ECO:0007669"/>
    <property type="project" value="UniProtKB-KW"/>
</dbReference>
<dbReference type="SUPFAM" id="SSF52540">
    <property type="entry name" value="P-loop containing nucleoside triphosphate hydrolases"/>
    <property type="match status" value="1"/>
</dbReference>
<dbReference type="Gene3D" id="3.30.450.40">
    <property type="match status" value="1"/>
</dbReference>
<dbReference type="InterPro" id="IPR027417">
    <property type="entry name" value="P-loop_NTPase"/>
</dbReference>
<dbReference type="PROSITE" id="PS50045">
    <property type="entry name" value="SIGMA54_INTERACT_4"/>
    <property type="match status" value="1"/>
</dbReference>
<dbReference type="Gene3D" id="1.10.10.60">
    <property type="entry name" value="Homeodomain-like"/>
    <property type="match status" value="1"/>
</dbReference>
<dbReference type="Pfam" id="PF25601">
    <property type="entry name" value="AAA_lid_14"/>
    <property type="match status" value="1"/>
</dbReference>
<dbReference type="PANTHER" id="PTHR32071">
    <property type="entry name" value="TRANSCRIPTIONAL REGULATORY PROTEIN"/>
    <property type="match status" value="1"/>
</dbReference>
<keyword evidence="3" id="KW-0805">Transcription regulation</keyword>
<evidence type="ECO:0000256" key="3">
    <source>
        <dbReference type="ARBA" id="ARBA00023015"/>
    </source>
</evidence>
<name>A0AAJ3TUT7_9MYCO</name>
<keyword evidence="4" id="KW-0804">Transcription</keyword>
<dbReference type="Proteomes" id="UP000193387">
    <property type="component" value="Unassembled WGS sequence"/>
</dbReference>
<evidence type="ECO:0000259" key="5">
    <source>
        <dbReference type="PROSITE" id="PS50045"/>
    </source>
</evidence>
<gene>
    <name evidence="6" type="ORF">AWC23_22435</name>
</gene>
<protein>
    <submittedName>
        <fullName evidence="6">Siderophore-interacting protein</fullName>
    </submittedName>
</protein>
<dbReference type="InterPro" id="IPR009057">
    <property type="entry name" value="Homeodomain-like_sf"/>
</dbReference>
<evidence type="ECO:0000313" key="6">
    <source>
        <dbReference type="EMBL" id="ORW67689.1"/>
    </source>
</evidence>
<evidence type="ECO:0000313" key="7">
    <source>
        <dbReference type="Proteomes" id="UP000193387"/>
    </source>
</evidence>
<reference evidence="6 7" key="1">
    <citation type="submission" date="2016-01" db="EMBL/GenBank/DDBJ databases">
        <title>The new phylogeny of the genus Mycobacterium.</title>
        <authorList>
            <person name="Tarcisio F."/>
            <person name="Conor M."/>
            <person name="Antonella G."/>
            <person name="Elisabetta G."/>
            <person name="Giulia F.S."/>
            <person name="Sara T."/>
            <person name="Anna F."/>
            <person name="Clotilde B."/>
            <person name="Roberto B."/>
            <person name="Veronica D.S."/>
            <person name="Fabio R."/>
            <person name="Monica P."/>
            <person name="Olivier J."/>
            <person name="Enrico T."/>
            <person name="Nicola S."/>
        </authorList>
    </citation>
    <scope>NUCLEOTIDE SEQUENCE [LARGE SCALE GENOMIC DNA]</scope>
    <source>
        <strain evidence="6 7">DSM 44616</strain>
    </source>
</reference>
<evidence type="ECO:0000256" key="4">
    <source>
        <dbReference type="ARBA" id="ARBA00023163"/>
    </source>
</evidence>
<dbReference type="GO" id="GO:0043565">
    <property type="term" value="F:sequence-specific DNA binding"/>
    <property type="evidence" value="ECO:0007669"/>
    <property type="project" value="InterPro"/>
</dbReference>
<dbReference type="SUPFAM" id="SSF46689">
    <property type="entry name" value="Homeodomain-like"/>
    <property type="match status" value="1"/>
</dbReference>
<dbReference type="PANTHER" id="PTHR32071:SF122">
    <property type="entry name" value="SIGMA FACTOR"/>
    <property type="match status" value="1"/>
</dbReference>
<dbReference type="Gene3D" id="1.10.8.60">
    <property type="match status" value="1"/>
</dbReference>
<dbReference type="EMBL" id="LQPR01000057">
    <property type="protein sequence ID" value="ORW67689.1"/>
    <property type="molecule type" value="Genomic_DNA"/>
</dbReference>
<evidence type="ECO:0000256" key="1">
    <source>
        <dbReference type="ARBA" id="ARBA00022741"/>
    </source>
</evidence>
<dbReference type="Pfam" id="PF02954">
    <property type="entry name" value="HTH_8"/>
    <property type="match status" value="1"/>
</dbReference>
<dbReference type="RefSeq" id="WP_085257758.1">
    <property type="nucleotide sequence ID" value="NZ_AP022573.1"/>
</dbReference>
<accession>A0AAJ3TUT7</accession>
<keyword evidence="2" id="KW-0067">ATP-binding</keyword>
<dbReference type="GO" id="GO:0006355">
    <property type="term" value="P:regulation of DNA-templated transcription"/>
    <property type="evidence" value="ECO:0007669"/>
    <property type="project" value="InterPro"/>
</dbReference>
<comment type="caution">
    <text evidence="6">The sequence shown here is derived from an EMBL/GenBank/DDBJ whole genome shotgun (WGS) entry which is preliminary data.</text>
</comment>
<feature type="domain" description="Sigma-54 factor interaction" evidence="5">
    <location>
        <begin position="451"/>
        <end position="512"/>
    </location>
</feature>